<dbReference type="AlphaFoldDB" id="A0A0E9ULR4"/>
<organism evidence="1">
    <name type="scientific">Anguilla anguilla</name>
    <name type="common">European freshwater eel</name>
    <name type="synonym">Muraena anguilla</name>
    <dbReference type="NCBI Taxonomy" id="7936"/>
    <lineage>
        <taxon>Eukaryota</taxon>
        <taxon>Metazoa</taxon>
        <taxon>Chordata</taxon>
        <taxon>Craniata</taxon>
        <taxon>Vertebrata</taxon>
        <taxon>Euteleostomi</taxon>
        <taxon>Actinopterygii</taxon>
        <taxon>Neopterygii</taxon>
        <taxon>Teleostei</taxon>
        <taxon>Anguilliformes</taxon>
        <taxon>Anguillidae</taxon>
        <taxon>Anguilla</taxon>
    </lineage>
</organism>
<protein>
    <submittedName>
        <fullName evidence="1">Uncharacterized protein</fullName>
    </submittedName>
</protein>
<evidence type="ECO:0000313" key="1">
    <source>
        <dbReference type="EMBL" id="JAH66701.1"/>
    </source>
</evidence>
<reference evidence="1" key="1">
    <citation type="submission" date="2014-11" db="EMBL/GenBank/DDBJ databases">
        <authorList>
            <person name="Amaro Gonzalez C."/>
        </authorList>
    </citation>
    <scope>NUCLEOTIDE SEQUENCE</scope>
</reference>
<name>A0A0E9ULR4_ANGAN</name>
<proteinExistence type="predicted"/>
<dbReference type="EMBL" id="GBXM01041876">
    <property type="protein sequence ID" value="JAH66701.1"/>
    <property type="molecule type" value="Transcribed_RNA"/>
</dbReference>
<sequence length="39" mass="4398">MRLDGLQGHRSGMQLFKDNETLILNYSSCTITVRNANLS</sequence>
<reference evidence="1" key="2">
    <citation type="journal article" date="2015" name="Fish Shellfish Immunol.">
        <title>Early steps in the European eel (Anguilla anguilla)-Vibrio vulnificus interaction in the gills: Role of the RtxA13 toxin.</title>
        <authorList>
            <person name="Callol A."/>
            <person name="Pajuelo D."/>
            <person name="Ebbesson L."/>
            <person name="Teles M."/>
            <person name="MacKenzie S."/>
            <person name="Amaro C."/>
        </authorList>
    </citation>
    <scope>NUCLEOTIDE SEQUENCE</scope>
</reference>
<accession>A0A0E9ULR4</accession>